<evidence type="ECO:0000313" key="13">
    <source>
        <dbReference type="Proteomes" id="UP000317010"/>
    </source>
</evidence>
<dbReference type="PANTHER" id="PTHR43749">
    <property type="entry name" value="RNA-SPLICING LIGASE RTCB"/>
    <property type="match status" value="1"/>
</dbReference>
<dbReference type="Pfam" id="PF01139">
    <property type="entry name" value="RtcB"/>
    <property type="match status" value="1"/>
</dbReference>
<keyword evidence="13" id="KW-1185">Reference proteome</keyword>
<evidence type="ECO:0000313" key="12">
    <source>
        <dbReference type="EMBL" id="TWJ03389.1"/>
    </source>
</evidence>
<feature type="binding site" evidence="11">
    <location>
        <position position="336"/>
    </location>
    <ligand>
        <name>Mn(2+)</name>
        <dbReference type="ChEBI" id="CHEBI:29035"/>
        <label>2</label>
    </ligand>
</feature>
<comment type="cofactor">
    <cofactor evidence="11">
        <name>Mn(2+)</name>
        <dbReference type="ChEBI" id="CHEBI:29035"/>
    </cofactor>
    <text evidence="11">Binds 2 manganese ions per subunit.</text>
</comment>
<keyword evidence="6 10" id="KW-0342">GTP-binding</keyword>
<keyword evidence="4 10" id="KW-0547">Nucleotide-binding</keyword>
<feature type="binding site" evidence="10">
    <location>
        <begin position="225"/>
        <end position="229"/>
    </location>
    <ligand>
        <name>GMP</name>
        <dbReference type="ChEBI" id="CHEBI:58115"/>
    </ligand>
</feature>
<dbReference type="EC" id="6.5.1.8" evidence="1"/>
<keyword evidence="2 12" id="KW-0436">Ligase</keyword>
<dbReference type="GO" id="GO:0006281">
    <property type="term" value="P:DNA repair"/>
    <property type="evidence" value="ECO:0007669"/>
    <property type="project" value="TreeGrafter"/>
</dbReference>
<dbReference type="InterPro" id="IPR036025">
    <property type="entry name" value="RtcB-like_sf"/>
</dbReference>
<feature type="active site" description="GMP-histidine intermediate" evidence="9">
    <location>
        <position position="393"/>
    </location>
</feature>
<evidence type="ECO:0000256" key="4">
    <source>
        <dbReference type="ARBA" id="ARBA00022741"/>
    </source>
</evidence>
<evidence type="ECO:0000256" key="3">
    <source>
        <dbReference type="ARBA" id="ARBA00022723"/>
    </source>
</evidence>
<dbReference type="PANTHER" id="PTHR43749:SF2">
    <property type="entry name" value="RNA-SPLICING LIGASE RTCB"/>
    <property type="match status" value="1"/>
</dbReference>
<evidence type="ECO:0000256" key="2">
    <source>
        <dbReference type="ARBA" id="ARBA00022598"/>
    </source>
</evidence>
<protein>
    <recommendedName>
        <fullName evidence="1">3'-phosphate/5'-hydroxy nucleic acid ligase</fullName>
        <ecNumber evidence="1">6.5.1.8</ecNumber>
    </recommendedName>
</protein>
<feature type="binding site" evidence="10">
    <location>
        <begin position="369"/>
        <end position="372"/>
    </location>
    <ligand>
        <name>GMP</name>
        <dbReference type="ChEBI" id="CHEBI:58115"/>
    </ligand>
</feature>
<dbReference type="GO" id="GO:0005525">
    <property type="term" value="F:GTP binding"/>
    <property type="evidence" value="ECO:0007669"/>
    <property type="project" value="UniProtKB-KW"/>
</dbReference>
<dbReference type="GO" id="GO:0003909">
    <property type="term" value="F:DNA ligase activity"/>
    <property type="evidence" value="ECO:0007669"/>
    <property type="project" value="TreeGrafter"/>
</dbReference>
<reference evidence="12 13" key="1">
    <citation type="submission" date="2019-07" db="EMBL/GenBank/DDBJ databases">
        <title>Genomic Encyclopedia of Archaeal and Bacterial Type Strains, Phase II (KMG-II): from individual species to whole genera.</title>
        <authorList>
            <person name="Goeker M."/>
        </authorList>
    </citation>
    <scope>NUCLEOTIDE SEQUENCE [LARGE SCALE GENOMIC DNA]</scope>
    <source>
        <strain evidence="12 13">ATCC BAA-1854</strain>
    </source>
</reference>
<feature type="binding site" evidence="11">
    <location>
        <position position="147"/>
    </location>
    <ligand>
        <name>Mn(2+)</name>
        <dbReference type="ChEBI" id="CHEBI:29035"/>
        <label>1</label>
    </ligand>
</feature>
<feature type="binding site" evidence="10">
    <location>
        <begin position="393"/>
        <end position="396"/>
    </location>
    <ligand>
        <name>GMP</name>
        <dbReference type="ChEBI" id="CHEBI:58115"/>
    </ligand>
</feature>
<dbReference type="GO" id="GO:0030145">
    <property type="term" value="F:manganese ion binding"/>
    <property type="evidence" value="ECO:0007669"/>
    <property type="project" value="TreeGrafter"/>
</dbReference>
<dbReference type="SUPFAM" id="SSF103365">
    <property type="entry name" value="Hypothetical protein PH1602"/>
    <property type="match status" value="1"/>
</dbReference>
<gene>
    <name evidence="12" type="ORF">JN11_00931</name>
</gene>
<comment type="catalytic activity">
    <reaction evidence="8">
        <text>a 3'-end 3'-phospho-ribonucleotide-RNA + a 5'-end dephospho-ribonucleoside-RNA + GTP = a ribonucleotidyl-ribonucleotide-RNA + GMP + diphosphate</text>
        <dbReference type="Rhea" id="RHEA:68076"/>
        <dbReference type="Rhea" id="RHEA-COMP:10463"/>
        <dbReference type="Rhea" id="RHEA-COMP:13936"/>
        <dbReference type="Rhea" id="RHEA-COMP:17355"/>
        <dbReference type="ChEBI" id="CHEBI:33019"/>
        <dbReference type="ChEBI" id="CHEBI:37565"/>
        <dbReference type="ChEBI" id="CHEBI:58115"/>
        <dbReference type="ChEBI" id="CHEBI:83062"/>
        <dbReference type="ChEBI" id="CHEBI:138284"/>
        <dbReference type="ChEBI" id="CHEBI:173118"/>
        <dbReference type="EC" id="6.5.1.8"/>
    </reaction>
</comment>
<keyword evidence="7 11" id="KW-0464">Manganese</keyword>
<dbReference type="GO" id="GO:0006396">
    <property type="term" value="P:RNA processing"/>
    <property type="evidence" value="ECO:0007669"/>
    <property type="project" value="InterPro"/>
</dbReference>
<evidence type="ECO:0000256" key="6">
    <source>
        <dbReference type="ARBA" id="ARBA00023134"/>
    </source>
</evidence>
<evidence type="ECO:0000256" key="5">
    <source>
        <dbReference type="ARBA" id="ARBA00022800"/>
    </source>
</evidence>
<comment type="caution">
    <text evidence="12">The sequence shown here is derived from an EMBL/GenBank/DDBJ whole genome shotgun (WGS) entry which is preliminary data.</text>
</comment>
<dbReference type="OrthoDB" id="9802323at2"/>
<dbReference type="RefSeq" id="WP_144910054.1">
    <property type="nucleotide sequence ID" value="NZ_VLLI01000002.1"/>
</dbReference>
<keyword evidence="3 11" id="KW-0479">Metal-binding</keyword>
<feature type="binding site" evidence="10">
    <location>
        <begin position="336"/>
        <end position="337"/>
    </location>
    <ligand>
        <name>GMP</name>
        <dbReference type="ChEBI" id="CHEBI:58115"/>
    </ligand>
</feature>
<evidence type="ECO:0000256" key="8">
    <source>
        <dbReference type="ARBA" id="ARBA00047746"/>
    </source>
</evidence>
<feature type="binding site" evidence="11">
    <location>
        <position position="226"/>
    </location>
    <ligand>
        <name>Mn(2+)</name>
        <dbReference type="ChEBI" id="CHEBI:29035"/>
        <label>1</label>
    </ligand>
</feature>
<evidence type="ECO:0000256" key="10">
    <source>
        <dbReference type="PIRSR" id="PIRSR601233-2"/>
    </source>
</evidence>
<dbReference type="InterPro" id="IPR052915">
    <property type="entry name" value="RtcB-like"/>
</dbReference>
<sequence length="466" mass="51023">MGNLKTKDLTKIGYTNNQLISFTLGIAAKHYKHHSNEQIITLLTAIKDKPEQYLHHEVEGRIAERVIGKVNEPAFKAFEIMEQSAPYKIYGGKDIEASAKKQMELAMRLPISIQGALMPDAHMGFGLPIGGVLAANNAVIPYAVGMDIGCRMALTIIDESDTFISRYNYQIKQALKSNTHFGMEGGLDTRQEHEILDSDVFTQIPFLKPLRGKAARQLGTSGNGNHFVEFGEIALADNNTLGLPGKKYAALLSHSGSRGLGSAIAKHYTQLAMNTCRLPREAQQLAWLDMDSEAGQEYWLTMTLAGDYARACHERIHANLLKALGIKPLCLIENHHNFAWKDTLADGKQVIIHRKGATPAHEGELGIIPGSMTTSAYLVKGKGIDQALYSASHGAGRAMSRQKAKDSMTVSGMKKLLSNAGVTLIGGSVEENPMAYKDIEKVIEAQTSLVDIQGKFIPRIVRMNKD</sequence>
<feature type="binding site" evidence="11">
    <location>
        <position position="254"/>
    </location>
    <ligand>
        <name>Mn(2+)</name>
        <dbReference type="ChEBI" id="CHEBI:29035"/>
        <label>2</label>
    </ligand>
</feature>
<evidence type="ECO:0000256" key="11">
    <source>
        <dbReference type="PIRSR" id="PIRSR601233-3"/>
    </source>
</evidence>
<keyword evidence="5" id="KW-0692">RNA repair</keyword>
<dbReference type="GO" id="GO:0042245">
    <property type="term" value="P:RNA repair"/>
    <property type="evidence" value="ECO:0007669"/>
    <property type="project" value="UniProtKB-KW"/>
</dbReference>
<accession>A0A562UCS4</accession>
<dbReference type="Gene3D" id="3.90.1860.10">
    <property type="entry name" value="tRNA-splicing ligase RtcB"/>
    <property type="match status" value="1"/>
</dbReference>
<dbReference type="GO" id="GO:0170057">
    <property type="term" value="F:RNA ligase (GTP) activity"/>
    <property type="evidence" value="ECO:0007669"/>
    <property type="project" value="UniProtKB-EC"/>
</dbReference>
<dbReference type="InterPro" id="IPR001233">
    <property type="entry name" value="RtcB"/>
</dbReference>
<proteinExistence type="predicted"/>
<dbReference type="EMBL" id="VLLI01000002">
    <property type="protein sequence ID" value="TWJ03389.1"/>
    <property type="molecule type" value="Genomic_DNA"/>
</dbReference>
<name>A0A562UCS4_9SPHI</name>
<evidence type="ECO:0000256" key="1">
    <source>
        <dbReference type="ARBA" id="ARBA00012726"/>
    </source>
</evidence>
<dbReference type="AlphaFoldDB" id="A0A562UCS4"/>
<dbReference type="Proteomes" id="UP000317010">
    <property type="component" value="Unassembled WGS sequence"/>
</dbReference>
<organism evidence="12 13">
    <name type="scientific">Mucilaginibacter frigoritolerans</name>
    <dbReference type="NCBI Taxonomy" id="652788"/>
    <lineage>
        <taxon>Bacteria</taxon>
        <taxon>Pseudomonadati</taxon>
        <taxon>Bacteroidota</taxon>
        <taxon>Sphingobacteriia</taxon>
        <taxon>Sphingobacteriales</taxon>
        <taxon>Sphingobacteriaceae</taxon>
        <taxon>Mucilaginibacter</taxon>
    </lineage>
</organism>
<evidence type="ECO:0000256" key="7">
    <source>
        <dbReference type="ARBA" id="ARBA00023211"/>
    </source>
</evidence>
<evidence type="ECO:0000256" key="9">
    <source>
        <dbReference type="PIRSR" id="PIRSR601233-1"/>
    </source>
</evidence>